<keyword evidence="1" id="KW-0677">Repeat</keyword>
<feature type="repeat" description="PPR" evidence="2">
    <location>
        <begin position="168"/>
        <end position="202"/>
    </location>
</feature>
<feature type="domain" description="CCR4-Not complex component Not N-terminal" evidence="5">
    <location>
        <begin position="1035"/>
        <end position="1268"/>
    </location>
</feature>
<feature type="compositionally biased region" description="Basic and acidic residues" evidence="4">
    <location>
        <begin position="1300"/>
        <end position="1328"/>
    </location>
</feature>
<feature type="repeat" description="PPR" evidence="2">
    <location>
        <begin position="514"/>
        <end position="548"/>
    </location>
</feature>
<feature type="region of interest" description="Disordered" evidence="4">
    <location>
        <begin position="1274"/>
        <end position="1328"/>
    </location>
</feature>
<feature type="region of interest" description="Disordered" evidence="4">
    <location>
        <begin position="1"/>
        <end position="35"/>
    </location>
</feature>
<feature type="repeat" description="PPR" evidence="2">
    <location>
        <begin position="275"/>
        <end position="309"/>
    </location>
</feature>
<dbReference type="Gene3D" id="1.25.40.10">
    <property type="entry name" value="Tetratricopeptide repeat domain"/>
    <property type="match status" value="4"/>
</dbReference>
<evidence type="ECO:0000313" key="7">
    <source>
        <dbReference type="Proteomes" id="UP000626109"/>
    </source>
</evidence>
<organism evidence="6 7">
    <name type="scientific">Polarella glacialis</name>
    <name type="common">Dinoflagellate</name>
    <dbReference type="NCBI Taxonomy" id="89957"/>
    <lineage>
        <taxon>Eukaryota</taxon>
        <taxon>Sar</taxon>
        <taxon>Alveolata</taxon>
        <taxon>Dinophyceae</taxon>
        <taxon>Suessiales</taxon>
        <taxon>Suessiaceae</taxon>
        <taxon>Polarella</taxon>
    </lineage>
</organism>
<dbReference type="GO" id="GO:0006355">
    <property type="term" value="P:regulation of DNA-templated transcription"/>
    <property type="evidence" value="ECO:0007669"/>
    <property type="project" value="InterPro"/>
</dbReference>
<name>A0A813I116_POLGL</name>
<dbReference type="Pfam" id="PF01535">
    <property type="entry name" value="PPR"/>
    <property type="match status" value="4"/>
</dbReference>
<accession>A0A813I116</accession>
<evidence type="ECO:0000256" key="2">
    <source>
        <dbReference type="PROSITE-ProRule" id="PRU00708"/>
    </source>
</evidence>
<evidence type="ECO:0000256" key="3">
    <source>
        <dbReference type="SAM" id="Coils"/>
    </source>
</evidence>
<dbReference type="EMBL" id="CAJNNW010002387">
    <property type="protein sequence ID" value="CAE8644181.1"/>
    <property type="molecule type" value="Genomic_DNA"/>
</dbReference>
<feature type="compositionally biased region" description="Low complexity" evidence="4">
    <location>
        <begin position="84"/>
        <end position="95"/>
    </location>
</feature>
<evidence type="ECO:0000259" key="5">
    <source>
        <dbReference type="Pfam" id="PF04065"/>
    </source>
</evidence>
<feature type="non-terminal residue" evidence="6">
    <location>
        <position position="1"/>
    </location>
</feature>
<dbReference type="PROSITE" id="PS51375">
    <property type="entry name" value="PPR"/>
    <property type="match status" value="6"/>
</dbReference>
<proteinExistence type="predicted"/>
<dbReference type="Pfam" id="PF13812">
    <property type="entry name" value="PPR_3"/>
    <property type="match status" value="2"/>
</dbReference>
<protein>
    <recommendedName>
        <fullName evidence="5">CCR4-Not complex component Not N-terminal domain-containing protein</fullName>
    </recommendedName>
</protein>
<feature type="coiled-coil region" evidence="3">
    <location>
        <begin position="1071"/>
        <end position="1136"/>
    </location>
</feature>
<feature type="compositionally biased region" description="Low complexity" evidence="4">
    <location>
        <begin position="62"/>
        <end position="71"/>
    </location>
</feature>
<dbReference type="NCBIfam" id="TIGR00756">
    <property type="entry name" value="PPR"/>
    <property type="match status" value="1"/>
</dbReference>
<reference evidence="6" key="1">
    <citation type="submission" date="2021-02" db="EMBL/GenBank/DDBJ databases">
        <authorList>
            <person name="Dougan E. K."/>
            <person name="Rhodes N."/>
            <person name="Thang M."/>
            <person name="Chan C."/>
        </authorList>
    </citation>
    <scope>NUCLEOTIDE SEQUENCE</scope>
</reference>
<dbReference type="Proteomes" id="UP000626109">
    <property type="component" value="Unassembled WGS sequence"/>
</dbReference>
<dbReference type="InterPro" id="IPR002885">
    <property type="entry name" value="PPR_rpt"/>
</dbReference>
<evidence type="ECO:0000256" key="1">
    <source>
        <dbReference type="ARBA" id="ARBA00022737"/>
    </source>
</evidence>
<keyword evidence="3" id="KW-0175">Coiled coil</keyword>
<sequence>KSTAASSRLVDRRCLGRPKEAQVSGRKPATSDVLLKKIRDKQTGAAELREAVQALRIHLKQGSGPVVGSSPRGREDGRPGPGSGERVNNDNNNNDAQSGREWTALLVGLGRLGAWAEALDALLELRARGRVDAAACGALAAACEPAGRWAVALQLAAELQQSGGLRLDASACSALMRGCSSGGEAQQALQLLQDMRLRGPAPITALNSVLAALPGSAERWEWAVLLLEDAWRESCSGGPSPNTVAYNAAISGCGRHWEAALEMLTDLLRRRLRADEMTCGSAVSACKEAGQWQQALELLFGAASLGLRPNLVIVSAAIAACAKAGAPKPALELLKAMEGMALEPSAVTFNAAASACSAGGLWQRALAVLLAACDGGISATFVSAGTAAAAFEAGGCWEGALGVLRRSVEMSTSGGQQHHQQQQQQQSIAIVLGSCISACGQAGAWERAVHLLHDFCSRRGKPSTTLWNAAIAACAQASRWEMALDLLSGMSESWGRAAEGTGRARSDGSELRPDAFSYNSAVSACEACGQWQWALNLLEEMRQGTLATDAMTYHMVMNACMKGLMWQHCLCLLQTLEQDPLLDPGDFAYGCAVGACLRTLQWEQAVLLVDSLWQRGLSPDRATCNAALTVCQRAGCWVPALSLLERMRHFGPSPDQITFNVAISTCATGAQWQLALCLLDEMRSAAARGNEVVVNEVSFAAAISACARGHRWEQTLQLLSEMRQLGFRPNIIACSAAIGACSASRRAEHVAALLGQTSSCVADFLGDGSAASLSDGPGSSSGSENSALGHINIVVVALETLLEQDGLRLREADCFQRTVYQAVLRRLRSLCTTQLSELSSSSTLVTLPAGQAVLRDPLLERQSSLGGHFVQQSLAALRLGRTTLKPQPGTTDASTWSHRAIAHQAWVPTTRLECRRVLELGGDLGVEPAAKDIAAWIAATGVSGRGRVGGHSEEVTRSARLSLLPAVLVEHDRSPHAERQALLALIHSLPQPDEPRSPCSVRGAADEKRAASYLSSARWFMSISGCHLVMTVAAARKQQKEVDVVLKKVEDGIEEFDYIFEQAASACCGNQKEKQLERARLGEELKKAINKLQRLRIQIREWIQQADFKGSLKDKLEEARKRIESDMTRFKEFERDLKTKAFSSNALAKDDVLDLEEEEKMRYQEWLSMTIDTLNTQRDEFEADLEILSNKKALSSSEKDSMSTLREEQDRHSWHIGKLELLLRALDNEALDMSDLALLRDSVDYYLESHSEPGFMMDEGLYDGFDLQEFEEKAMKPQATEEAVSEAGKESAATPVAAGKAEEPALAKAKAKEKAKEKDKKKETTAPV</sequence>
<dbReference type="Pfam" id="PF04065">
    <property type="entry name" value="Not3"/>
    <property type="match status" value="1"/>
</dbReference>
<dbReference type="GO" id="GO:0005634">
    <property type="term" value="C:nucleus"/>
    <property type="evidence" value="ECO:0007669"/>
    <property type="project" value="InterPro"/>
</dbReference>
<feature type="repeat" description="PPR" evidence="2">
    <location>
        <begin position="310"/>
        <end position="344"/>
    </location>
</feature>
<feature type="region of interest" description="Disordered" evidence="4">
    <location>
        <begin position="61"/>
        <end position="97"/>
    </location>
</feature>
<evidence type="ECO:0000313" key="6">
    <source>
        <dbReference type="EMBL" id="CAE8644181.1"/>
    </source>
</evidence>
<gene>
    <name evidence="6" type="ORF">PGLA2088_LOCUS2828</name>
</gene>
<dbReference type="PANTHER" id="PTHR47447">
    <property type="entry name" value="OS03G0856100 PROTEIN"/>
    <property type="match status" value="1"/>
</dbReference>
<feature type="repeat" description="PPR" evidence="2">
    <location>
        <begin position="620"/>
        <end position="654"/>
    </location>
</feature>
<dbReference type="InterPro" id="IPR007207">
    <property type="entry name" value="Not_N"/>
</dbReference>
<evidence type="ECO:0000256" key="4">
    <source>
        <dbReference type="SAM" id="MobiDB-lite"/>
    </source>
</evidence>
<dbReference type="InterPro" id="IPR011990">
    <property type="entry name" value="TPR-like_helical_dom_sf"/>
</dbReference>
<feature type="repeat" description="PPR" evidence="2">
    <location>
        <begin position="695"/>
        <end position="729"/>
    </location>
</feature>
<dbReference type="PANTHER" id="PTHR47447:SF17">
    <property type="entry name" value="OS12G0638900 PROTEIN"/>
    <property type="match status" value="1"/>
</dbReference>
<feature type="compositionally biased region" description="Basic and acidic residues" evidence="4">
    <location>
        <begin position="9"/>
        <end position="20"/>
    </location>
</feature>
<comment type="caution">
    <text evidence="6">The sequence shown here is derived from an EMBL/GenBank/DDBJ whole genome shotgun (WGS) entry which is preliminary data.</text>
</comment>